<accession>A0AAU8LQ83</accession>
<feature type="chain" id="PRO_5043459619" evidence="1">
    <location>
        <begin position="23"/>
        <end position="177"/>
    </location>
</feature>
<protein>
    <submittedName>
        <fullName evidence="2">Uncharacterized protein</fullName>
    </submittedName>
</protein>
<evidence type="ECO:0000313" key="2">
    <source>
        <dbReference type="EMBL" id="XCN71262.1"/>
    </source>
</evidence>
<reference evidence="2" key="1">
    <citation type="journal article" date="2024" name="Syst. Appl. Microbiol.">
        <title>First single-strain enrichments of Electrothrix cable bacteria, description of E. aestuarii sp. nov. and E. rattekaaiensis sp. nov., and proposal of a cable bacteria taxonomy following the rules of the SeqCode.</title>
        <authorList>
            <person name="Plum-Jensen L.E."/>
            <person name="Schramm A."/>
            <person name="Marshall I.P.G."/>
        </authorList>
    </citation>
    <scope>NUCLEOTIDE SEQUENCE</scope>
    <source>
        <strain evidence="2">Rat1</strain>
    </source>
</reference>
<sequence>MKWLKIFVVAISSVCFIQSSSASPMPPTATMTIEGRIQEISWYPKKHVKGIPGMSGSAGVDRTVPAHYKVSLIDTKVTSQENDNVPFTSGSPINIKLNHPKDDKFLMKNMQVRIIDFRMGGDEGGIWTSFKNIELLGKKEIKRAKTTNLSRDKINLVPKKHNIMDPYFREKQKTDPN</sequence>
<dbReference type="AlphaFoldDB" id="A0AAU8LQ83"/>
<keyword evidence="1" id="KW-0732">Signal</keyword>
<name>A0AAU8LQ83_9BACT</name>
<feature type="signal peptide" evidence="1">
    <location>
        <begin position="1"/>
        <end position="22"/>
    </location>
</feature>
<evidence type="ECO:0000256" key="1">
    <source>
        <dbReference type="SAM" id="SignalP"/>
    </source>
</evidence>
<organism evidence="2">
    <name type="scientific">Candidatus Electrothrix aestuarii</name>
    <dbReference type="NCBI Taxonomy" id="3062594"/>
    <lineage>
        <taxon>Bacteria</taxon>
        <taxon>Pseudomonadati</taxon>
        <taxon>Thermodesulfobacteriota</taxon>
        <taxon>Desulfobulbia</taxon>
        <taxon>Desulfobulbales</taxon>
        <taxon>Desulfobulbaceae</taxon>
        <taxon>Candidatus Electrothrix</taxon>
    </lineage>
</organism>
<dbReference type="EMBL" id="CP159373">
    <property type="protein sequence ID" value="XCN71262.1"/>
    <property type="molecule type" value="Genomic_DNA"/>
</dbReference>
<reference evidence="2" key="2">
    <citation type="submission" date="2024-06" db="EMBL/GenBank/DDBJ databases">
        <authorList>
            <person name="Plum-Jensen L.E."/>
            <person name="Schramm A."/>
            <person name="Marshall I.P.G."/>
        </authorList>
    </citation>
    <scope>NUCLEOTIDE SEQUENCE</scope>
    <source>
        <strain evidence="2">Rat1</strain>
    </source>
</reference>
<gene>
    <name evidence="2" type="ORF">Q3M24_13170</name>
</gene>
<dbReference type="KEGG" id="eaj:Q3M24_13170"/>
<proteinExistence type="predicted"/>